<reference evidence="3" key="1">
    <citation type="journal article" date="2019" name="Int. J. Syst. Evol. Microbiol.">
        <title>The Global Catalogue of Microorganisms (GCM) 10K type strain sequencing project: providing services to taxonomists for standard genome sequencing and annotation.</title>
        <authorList>
            <consortium name="The Broad Institute Genomics Platform"/>
            <consortium name="The Broad Institute Genome Sequencing Center for Infectious Disease"/>
            <person name="Wu L."/>
            <person name="Ma J."/>
        </authorList>
    </citation>
    <scope>NUCLEOTIDE SEQUENCE [LARGE SCALE GENOMIC DNA]</scope>
    <source>
        <strain evidence="3">CECT 7131</strain>
    </source>
</reference>
<dbReference type="Proteomes" id="UP001529369">
    <property type="component" value="Unassembled WGS sequence"/>
</dbReference>
<accession>A0ABT8A066</accession>
<dbReference type="EMBL" id="JAUFPN010000015">
    <property type="protein sequence ID" value="MDN3563096.1"/>
    <property type="molecule type" value="Genomic_DNA"/>
</dbReference>
<dbReference type="RefSeq" id="WP_290314829.1">
    <property type="nucleotide sequence ID" value="NZ_JAUFPN010000015.1"/>
</dbReference>
<evidence type="ECO:0000256" key="1">
    <source>
        <dbReference type="SAM" id="Phobius"/>
    </source>
</evidence>
<sequence>MQALVNIANAFAGIVLAWLGPCCYVAGASSVIGGAYLLYQSRLPGHPLRHRMWVPVAIMMIGFIFFGFPEFLNLGTATIGGSARASAGAALTSYTVPDGNSWLGLSPTDTLLAIIQSFILFFRAFGAMWVFQSLTGLKGVWQGTRRHGWFSSAVKGIGGFLVMNIDTVARQFLTTAQGGGAA</sequence>
<organism evidence="2 3">
    <name type="scientific">Paeniroseomonas aquatica</name>
    <dbReference type="NCBI Taxonomy" id="373043"/>
    <lineage>
        <taxon>Bacteria</taxon>
        <taxon>Pseudomonadati</taxon>
        <taxon>Pseudomonadota</taxon>
        <taxon>Alphaproteobacteria</taxon>
        <taxon>Acetobacterales</taxon>
        <taxon>Acetobacteraceae</taxon>
        <taxon>Paeniroseomonas</taxon>
    </lineage>
</organism>
<keyword evidence="1" id="KW-0472">Membrane</keyword>
<keyword evidence="1" id="KW-1133">Transmembrane helix</keyword>
<gene>
    <name evidence="2" type="ORF">QWZ14_01730</name>
</gene>
<proteinExistence type="predicted"/>
<feature type="transmembrane region" description="Helical" evidence="1">
    <location>
        <begin position="12"/>
        <end position="39"/>
    </location>
</feature>
<evidence type="ECO:0008006" key="4">
    <source>
        <dbReference type="Google" id="ProtNLM"/>
    </source>
</evidence>
<feature type="transmembrane region" description="Helical" evidence="1">
    <location>
        <begin position="51"/>
        <end position="68"/>
    </location>
</feature>
<evidence type="ECO:0000313" key="3">
    <source>
        <dbReference type="Proteomes" id="UP001529369"/>
    </source>
</evidence>
<keyword evidence="1" id="KW-0812">Transmembrane</keyword>
<comment type="caution">
    <text evidence="2">The sequence shown here is derived from an EMBL/GenBank/DDBJ whole genome shotgun (WGS) entry which is preliminary data.</text>
</comment>
<evidence type="ECO:0000313" key="2">
    <source>
        <dbReference type="EMBL" id="MDN3563096.1"/>
    </source>
</evidence>
<name>A0ABT8A066_9PROT</name>
<feature type="transmembrane region" description="Helical" evidence="1">
    <location>
        <begin position="111"/>
        <end position="131"/>
    </location>
</feature>
<protein>
    <recommendedName>
        <fullName evidence="4">Conjugal transfer protein TraQ</fullName>
    </recommendedName>
</protein>
<keyword evidence="3" id="KW-1185">Reference proteome</keyword>